<dbReference type="RefSeq" id="WP_066411100.1">
    <property type="nucleotide sequence ID" value="NZ_CP018866.1"/>
</dbReference>
<dbReference type="AlphaFoldDB" id="A0A223KR43"/>
<dbReference type="STRING" id="1314751.GCA_001591425_00284"/>
<evidence type="ECO:0000313" key="2">
    <source>
        <dbReference type="Proteomes" id="UP000215224"/>
    </source>
</evidence>
<proteinExistence type="predicted"/>
<reference evidence="1 2" key="1">
    <citation type="submission" date="2016-12" db="EMBL/GenBank/DDBJ databases">
        <title>The whole genome sequencing and assembly of Bacillus cohnii DSM 6307T strain.</title>
        <authorList>
            <person name="Lee Y.-J."/>
            <person name="Yi H."/>
            <person name="Bahn Y.-S."/>
            <person name="Kim J.F."/>
            <person name="Lee D.-W."/>
        </authorList>
    </citation>
    <scope>NUCLEOTIDE SEQUENCE [LARGE SCALE GENOMIC DNA]</scope>
    <source>
        <strain evidence="1 2">DSM 6307</strain>
    </source>
</reference>
<keyword evidence="2" id="KW-1185">Reference proteome</keyword>
<evidence type="ECO:0000313" key="1">
    <source>
        <dbReference type="EMBL" id="AST91949.1"/>
    </source>
</evidence>
<sequence>MAFGIKKDELNEWKSKVRNGEIAFLTHYWIHPKFEGITTVTKVGCSNVEKLVDWGKKYDLRKEWIHNRQQYPHFDLIGEKQLEILQAEHQWEQYNKFINKER</sequence>
<gene>
    <name evidence="1" type="ORF">BC6307_12030</name>
</gene>
<name>A0A223KR43_9BACI</name>
<dbReference type="EMBL" id="CP018866">
    <property type="protein sequence ID" value="AST91949.1"/>
    <property type="molecule type" value="Genomic_DNA"/>
</dbReference>
<dbReference type="Proteomes" id="UP000215224">
    <property type="component" value="Chromosome"/>
</dbReference>
<organism evidence="1 2">
    <name type="scientific">Sutcliffiella cohnii</name>
    <dbReference type="NCBI Taxonomy" id="33932"/>
    <lineage>
        <taxon>Bacteria</taxon>
        <taxon>Bacillati</taxon>
        <taxon>Bacillota</taxon>
        <taxon>Bacilli</taxon>
        <taxon>Bacillales</taxon>
        <taxon>Bacillaceae</taxon>
        <taxon>Sutcliffiella</taxon>
    </lineage>
</organism>
<dbReference type="KEGG" id="bcoh:BC6307_12030"/>
<accession>A0A223KR43</accession>
<protein>
    <submittedName>
        <fullName evidence="1">Uncharacterized protein</fullName>
    </submittedName>
</protein>